<keyword evidence="1" id="KW-1185">Reference proteome</keyword>
<dbReference type="AlphaFoldDB" id="A0A915IY89"/>
<evidence type="ECO:0000313" key="1">
    <source>
        <dbReference type="Proteomes" id="UP000887565"/>
    </source>
</evidence>
<name>A0A915IY89_ROMCU</name>
<accession>A0A915IY89</accession>
<dbReference type="WBParaSite" id="nRc.2.0.1.t19171-RA">
    <property type="protein sequence ID" value="nRc.2.0.1.t19171-RA"/>
    <property type="gene ID" value="nRc.2.0.1.g19171"/>
</dbReference>
<reference evidence="2" key="1">
    <citation type="submission" date="2022-11" db="UniProtKB">
        <authorList>
            <consortium name="WormBaseParasite"/>
        </authorList>
    </citation>
    <scope>IDENTIFICATION</scope>
</reference>
<sequence>MDNIKRSVTNLIKNKSPQSYRVSDDGKIIDSSSFKTDPNILCIERTNLLDLTDMNKINERRKCMKEQLVVVTLLEGQHQGRRYCLPEEAACRTPLLGQMCIEKIKFN</sequence>
<dbReference type="Proteomes" id="UP000887565">
    <property type="component" value="Unplaced"/>
</dbReference>
<evidence type="ECO:0000313" key="2">
    <source>
        <dbReference type="WBParaSite" id="nRc.2.0.1.t19171-RA"/>
    </source>
</evidence>
<organism evidence="1 2">
    <name type="scientific">Romanomermis culicivorax</name>
    <name type="common">Nematode worm</name>
    <dbReference type="NCBI Taxonomy" id="13658"/>
    <lineage>
        <taxon>Eukaryota</taxon>
        <taxon>Metazoa</taxon>
        <taxon>Ecdysozoa</taxon>
        <taxon>Nematoda</taxon>
        <taxon>Enoplea</taxon>
        <taxon>Dorylaimia</taxon>
        <taxon>Mermithida</taxon>
        <taxon>Mermithoidea</taxon>
        <taxon>Mermithidae</taxon>
        <taxon>Romanomermis</taxon>
    </lineage>
</organism>
<proteinExistence type="predicted"/>
<protein>
    <submittedName>
        <fullName evidence="2">Uncharacterized protein</fullName>
    </submittedName>
</protein>